<evidence type="ECO:0000313" key="13">
    <source>
        <dbReference type="Proteomes" id="UP000179245"/>
    </source>
</evidence>
<evidence type="ECO:0000256" key="1">
    <source>
        <dbReference type="ARBA" id="ARBA00002025"/>
    </source>
</evidence>
<comment type="similarity">
    <text evidence="2 11">Belongs to the class-I aminoacyl-tRNA synthetase family.</text>
</comment>
<dbReference type="GO" id="GO:0004831">
    <property type="term" value="F:tyrosine-tRNA ligase activity"/>
    <property type="evidence" value="ECO:0007669"/>
    <property type="project" value="UniProtKB-EC"/>
</dbReference>
<keyword evidence="5 11" id="KW-0547">Nucleotide-binding</keyword>
<comment type="caution">
    <text evidence="12">The sequence shown here is derived from an EMBL/GenBank/DDBJ whole genome shotgun (WGS) entry which is preliminary data.</text>
</comment>
<protein>
    <recommendedName>
        <fullName evidence="3">tyrosine--tRNA ligase</fullName>
        <ecNumber evidence="3">6.1.1.1</ecNumber>
    </recommendedName>
    <alternativeName>
        <fullName evidence="9">Tyrosyl-tRNA synthetase</fullName>
    </alternativeName>
</protein>
<dbReference type="EMBL" id="MHTO01000025">
    <property type="protein sequence ID" value="OHA61962.1"/>
    <property type="molecule type" value="Genomic_DNA"/>
</dbReference>
<dbReference type="GO" id="GO:0006437">
    <property type="term" value="P:tyrosyl-tRNA aminoacylation"/>
    <property type="evidence" value="ECO:0007669"/>
    <property type="project" value="TreeGrafter"/>
</dbReference>
<sequence>MTNEERLQLIKEVGEEIVTEEELRRLLQSDEKLVAYDGFEPSGQIHIAQGIMRAINVNKMTRAGVKFKMWVADWHSMANNKMGGDLEKIKIVGKYFIEVWRASGMDLSKVEFLWASDMAKNPDYWKLVVQVGKSNALKRFVRTAEMMGREESLDKLTGAHIIYSCMQVADIFMLGAQITQLGMDQRKVNMLAREIGPQLGFWKPVVISHHMLMGLGKPASRTEDKTQRTIELKMSKSRPDSAIFMTDSQEDIEMKINKAWCPEGEIKDNPVLEYCRYILFEKFDEMKIERPKQYGGEVTIRSFIELEKLFREKSIHPQDLKKTVIKLLDELIEPVRTHFKENKEAKALLEKVQSFQVTR</sequence>
<evidence type="ECO:0000256" key="9">
    <source>
        <dbReference type="ARBA" id="ARBA00033323"/>
    </source>
</evidence>
<accession>A0A1G2QPQ2</accession>
<dbReference type="GO" id="GO:0005524">
    <property type="term" value="F:ATP binding"/>
    <property type="evidence" value="ECO:0007669"/>
    <property type="project" value="UniProtKB-KW"/>
</dbReference>
<dbReference type="GO" id="GO:0005737">
    <property type="term" value="C:cytoplasm"/>
    <property type="evidence" value="ECO:0007669"/>
    <property type="project" value="TreeGrafter"/>
</dbReference>
<dbReference type="Proteomes" id="UP000179245">
    <property type="component" value="Unassembled WGS sequence"/>
</dbReference>
<dbReference type="InterPro" id="IPR050489">
    <property type="entry name" value="Tyr-tRNA_synthase"/>
</dbReference>
<dbReference type="Pfam" id="PF00579">
    <property type="entry name" value="tRNA-synt_1b"/>
    <property type="match status" value="1"/>
</dbReference>
<dbReference type="PANTHER" id="PTHR46264:SF4">
    <property type="entry name" value="TYROSINE--TRNA LIGASE, CYTOPLASMIC"/>
    <property type="match status" value="1"/>
</dbReference>
<evidence type="ECO:0000256" key="4">
    <source>
        <dbReference type="ARBA" id="ARBA00022598"/>
    </source>
</evidence>
<evidence type="ECO:0000256" key="2">
    <source>
        <dbReference type="ARBA" id="ARBA00005594"/>
    </source>
</evidence>
<evidence type="ECO:0000256" key="10">
    <source>
        <dbReference type="ARBA" id="ARBA00048248"/>
    </source>
</evidence>
<keyword evidence="7 11" id="KW-0648">Protein biosynthesis</keyword>
<evidence type="ECO:0000256" key="3">
    <source>
        <dbReference type="ARBA" id="ARBA00013160"/>
    </source>
</evidence>
<dbReference type="Gene3D" id="3.40.50.620">
    <property type="entry name" value="HUPs"/>
    <property type="match status" value="2"/>
</dbReference>
<dbReference type="InterPro" id="IPR023617">
    <property type="entry name" value="Tyr-tRNA-ligase_arc/euk-type"/>
</dbReference>
<comment type="function">
    <text evidence="1">Catalyzes the attachment of tyrosine to tRNA(Tyr) in a two-step reaction: tyrosine is first activated by ATP to form Tyr-AMP and then transferred to the acceptor end of tRNA(Tyr).</text>
</comment>
<dbReference type="AlphaFoldDB" id="A0A1G2QPQ2"/>
<keyword evidence="6 11" id="KW-0067">ATP-binding</keyword>
<evidence type="ECO:0000256" key="7">
    <source>
        <dbReference type="ARBA" id="ARBA00022917"/>
    </source>
</evidence>
<dbReference type="NCBIfam" id="NF006330">
    <property type="entry name" value="PRK08560.1"/>
    <property type="match status" value="1"/>
</dbReference>
<dbReference type="InterPro" id="IPR014729">
    <property type="entry name" value="Rossmann-like_a/b/a_fold"/>
</dbReference>
<name>A0A1G2QPQ2_9BACT</name>
<dbReference type="PIRSF" id="PIRSF006588">
    <property type="entry name" value="TyrRS_arch_euk"/>
    <property type="match status" value="1"/>
</dbReference>
<evidence type="ECO:0000256" key="8">
    <source>
        <dbReference type="ARBA" id="ARBA00023146"/>
    </source>
</evidence>
<proteinExistence type="inferred from homology"/>
<evidence type="ECO:0000256" key="6">
    <source>
        <dbReference type="ARBA" id="ARBA00022840"/>
    </source>
</evidence>
<dbReference type="PANTHER" id="PTHR46264">
    <property type="entry name" value="TYROSINE-TRNA LIGASE"/>
    <property type="match status" value="1"/>
</dbReference>
<organism evidence="12 13">
    <name type="scientific">Candidatus Wildermuthbacteria bacterium GWA2_46_15</name>
    <dbReference type="NCBI Taxonomy" id="1802443"/>
    <lineage>
        <taxon>Bacteria</taxon>
        <taxon>Candidatus Wildermuthiibacteriota</taxon>
    </lineage>
</organism>
<dbReference type="EC" id="6.1.1.1" evidence="3"/>
<gene>
    <name evidence="12" type="ORF">A2117_00135</name>
</gene>
<keyword evidence="4 11" id="KW-0436">Ligase</keyword>
<dbReference type="SUPFAM" id="SSF52374">
    <property type="entry name" value="Nucleotidylyl transferase"/>
    <property type="match status" value="1"/>
</dbReference>
<dbReference type="InterPro" id="IPR002305">
    <property type="entry name" value="aa-tRNA-synth_Ic"/>
</dbReference>
<reference evidence="12 13" key="1">
    <citation type="journal article" date="2016" name="Nat. Commun.">
        <title>Thousands of microbial genomes shed light on interconnected biogeochemical processes in an aquifer system.</title>
        <authorList>
            <person name="Anantharaman K."/>
            <person name="Brown C.T."/>
            <person name="Hug L.A."/>
            <person name="Sharon I."/>
            <person name="Castelle C.J."/>
            <person name="Probst A.J."/>
            <person name="Thomas B.C."/>
            <person name="Singh A."/>
            <person name="Wilkins M.J."/>
            <person name="Karaoz U."/>
            <person name="Brodie E.L."/>
            <person name="Williams K.H."/>
            <person name="Hubbard S.S."/>
            <person name="Banfield J.F."/>
        </authorList>
    </citation>
    <scope>NUCLEOTIDE SEQUENCE [LARGE SCALE GENOMIC DNA]</scope>
</reference>
<keyword evidence="8 11" id="KW-0030">Aminoacyl-tRNA synthetase</keyword>
<dbReference type="FunFam" id="3.40.50.620:FF:000085">
    <property type="entry name" value="Tyrosine--tRNA ligase 1 cytoplasmic"/>
    <property type="match status" value="1"/>
</dbReference>
<dbReference type="STRING" id="1802443.A2117_00135"/>
<evidence type="ECO:0000256" key="5">
    <source>
        <dbReference type="ARBA" id="ARBA00022741"/>
    </source>
</evidence>
<comment type="catalytic activity">
    <reaction evidence="10">
        <text>tRNA(Tyr) + L-tyrosine + ATP = L-tyrosyl-tRNA(Tyr) + AMP + diphosphate + H(+)</text>
        <dbReference type="Rhea" id="RHEA:10220"/>
        <dbReference type="Rhea" id="RHEA-COMP:9706"/>
        <dbReference type="Rhea" id="RHEA-COMP:9707"/>
        <dbReference type="ChEBI" id="CHEBI:15378"/>
        <dbReference type="ChEBI" id="CHEBI:30616"/>
        <dbReference type="ChEBI" id="CHEBI:33019"/>
        <dbReference type="ChEBI" id="CHEBI:58315"/>
        <dbReference type="ChEBI" id="CHEBI:78442"/>
        <dbReference type="ChEBI" id="CHEBI:78536"/>
        <dbReference type="ChEBI" id="CHEBI:456215"/>
        <dbReference type="EC" id="6.1.1.1"/>
    </reaction>
</comment>
<evidence type="ECO:0000313" key="12">
    <source>
        <dbReference type="EMBL" id="OHA61962.1"/>
    </source>
</evidence>
<evidence type="ECO:0000256" key="11">
    <source>
        <dbReference type="RuleBase" id="RU363036"/>
    </source>
</evidence>